<proteinExistence type="predicted"/>
<protein>
    <recommendedName>
        <fullName evidence="4">HTH araC/xylS-type domain-containing protein</fullName>
    </recommendedName>
</protein>
<dbReference type="GO" id="GO:0003700">
    <property type="term" value="F:DNA-binding transcription factor activity"/>
    <property type="evidence" value="ECO:0007669"/>
    <property type="project" value="InterPro"/>
</dbReference>
<evidence type="ECO:0000256" key="1">
    <source>
        <dbReference type="ARBA" id="ARBA00023015"/>
    </source>
</evidence>
<feature type="domain" description="HTH araC/xylS-type" evidence="4">
    <location>
        <begin position="193"/>
        <end position="291"/>
    </location>
</feature>
<gene>
    <name evidence="5" type="ORF">ULVI_03845</name>
</gene>
<dbReference type="SUPFAM" id="SSF51215">
    <property type="entry name" value="Regulatory protein AraC"/>
    <property type="match status" value="1"/>
</dbReference>
<dbReference type="GO" id="GO:0043565">
    <property type="term" value="F:sequence-specific DNA binding"/>
    <property type="evidence" value="ECO:0007669"/>
    <property type="project" value="InterPro"/>
</dbReference>
<dbReference type="Pfam" id="PF02311">
    <property type="entry name" value="AraC_binding"/>
    <property type="match status" value="1"/>
</dbReference>
<dbReference type="PANTHER" id="PTHR43280">
    <property type="entry name" value="ARAC-FAMILY TRANSCRIPTIONAL REGULATOR"/>
    <property type="match status" value="1"/>
</dbReference>
<dbReference type="SUPFAM" id="SSF46689">
    <property type="entry name" value="Homeodomain-like"/>
    <property type="match status" value="1"/>
</dbReference>
<dbReference type="SMART" id="SM00342">
    <property type="entry name" value="HTH_ARAC"/>
    <property type="match status" value="1"/>
</dbReference>
<reference evidence="5 6" key="1">
    <citation type="submission" date="2016-02" db="EMBL/GenBank/DDBJ databases">
        <title>Ulvibacter sp. LPB0005, isolated from Thais luteostoma.</title>
        <authorList>
            <person name="Shin S.-K."/>
            <person name="Yi H."/>
        </authorList>
    </citation>
    <scope>NUCLEOTIDE SEQUENCE [LARGE SCALE GENOMIC DNA]</scope>
    <source>
        <strain evidence="5 6">LPB0005</strain>
    </source>
</reference>
<keyword evidence="3" id="KW-0804">Transcription</keyword>
<evidence type="ECO:0000256" key="3">
    <source>
        <dbReference type="ARBA" id="ARBA00023163"/>
    </source>
</evidence>
<dbReference type="Gene3D" id="2.60.120.10">
    <property type="entry name" value="Jelly Rolls"/>
    <property type="match status" value="1"/>
</dbReference>
<dbReference type="InterPro" id="IPR018060">
    <property type="entry name" value="HTH_AraC"/>
</dbReference>
<dbReference type="OrthoDB" id="1096411at2"/>
<sequence>MNSELPRVGFDKKKPLDIEVMKLSEMYERITAKLDHDPFSSHRIDFYLILLVTKGTYSHFVDFKTFTLKEGSVLFIAKNQVHHFTESLKNTEGYFIVISTKFFEQHYIYSKNLKLYRLYNYHIESPVIHQVDMGLDDFKGIVSKMYFEYHFPDTFAKNEIIRHQLHLILLKAERIKHRLPSEILKPRWIEKFTDFKNLLEKNYVKTRSSRSYASEINISYKLLNDITKSLRGKTTKSFIDEFVTTEIKRYLAATSYTVKEICYLTGFDEPANMSKFFKKNTSLTPLQYRNSIN</sequence>
<comment type="caution">
    <text evidence="5">The sequence shown here is derived from an EMBL/GenBank/DDBJ whole genome shotgun (WGS) entry which is preliminary data.</text>
</comment>
<dbReference type="STRING" id="1763537.ULVI_03845"/>
<dbReference type="Pfam" id="PF12833">
    <property type="entry name" value="HTH_18"/>
    <property type="match status" value="1"/>
</dbReference>
<name>A0A167IPK1_9FLAO</name>
<keyword evidence="1" id="KW-0805">Transcription regulation</keyword>
<dbReference type="AlphaFoldDB" id="A0A167IPK1"/>
<dbReference type="Proteomes" id="UP000077013">
    <property type="component" value="Unassembled WGS sequence"/>
</dbReference>
<keyword evidence="6" id="KW-1185">Reference proteome</keyword>
<dbReference type="PROSITE" id="PS01124">
    <property type="entry name" value="HTH_ARAC_FAMILY_2"/>
    <property type="match status" value="1"/>
</dbReference>
<dbReference type="InterPro" id="IPR003313">
    <property type="entry name" value="AraC-bd"/>
</dbReference>
<dbReference type="InterPro" id="IPR014710">
    <property type="entry name" value="RmlC-like_jellyroll"/>
</dbReference>
<evidence type="ECO:0000259" key="4">
    <source>
        <dbReference type="PROSITE" id="PS01124"/>
    </source>
</evidence>
<keyword evidence="2" id="KW-0238">DNA-binding</keyword>
<dbReference type="Gene3D" id="1.10.10.60">
    <property type="entry name" value="Homeodomain-like"/>
    <property type="match status" value="1"/>
</dbReference>
<dbReference type="RefSeq" id="WP_068589933.1">
    <property type="nucleotide sequence ID" value="NZ_LRXL01000026.1"/>
</dbReference>
<evidence type="ECO:0000256" key="2">
    <source>
        <dbReference type="ARBA" id="ARBA00023125"/>
    </source>
</evidence>
<dbReference type="PANTHER" id="PTHR43280:SF32">
    <property type="entry name" value="TRANSCRIPTIONAL REGULATORY PROTEIN"/>
    <property type="match status" value="1"/>
</dbReference>
<dbReference type="InterPro" id="IPR009057">
    <property type="entry name" value="Homeodomain-like_sf"/>
</dbReference>
<dbReference type="InterPro" id="IPR037923">
    <property type="entry name" value="HTH-like"/>
</dbReference>
<dbReference type="EMBL" id="LRXL01000026">
    <property type="protein sequence ID" value="OAB79882.1"/>
    <property type="molecule type" value="Genomic_DNA"/>
</dbReference>
<evidence type="ECO:0000313" key="6">
    <source>
        <dbReference type="Proteomes" id="UP000077013"/>
    </source>
</evidence>
<accession>A0A167IPK1</accession>
<organism evidence="5 6">
    <name type="scientific">Cochleicola gelatinilyticus</name>
    <dbReference type="NCBI Taxonomy" id="1763537"/>
    <lineage>
        <taxon>Bacteria</taxon>
        <taxon>Pseudomonadati</taxon>
        <taxon>Bacteroidota</taxon>
        <taxon>Flavobacteriia</taxon>
        <taxon>Flavobacteriales</taxon>
        <taxon>Flavobacteriaceae</taxon>
        <taxon>Cochleicola</taxon>
    </lineage>
</organism>
<evidence type="ECO:0000313" key="5">
    <source>
        <dbReference type="EMBL" id="OAB79882.1"/>
    </source>
</evidence>